<dbReference type="Proteomes" id="UP000038040">
    <property type="component" value="Unplaced"/>
</dbReference>
<dbReference type="AlphaFoldDB" id="A0A0N4UEW2"/>
<dbReference type="InterPro" id="IPR050346">
    <property type="entry name" value="FMO-like"/>
</dbReference>
<organism evidence="10 12">
    <name type="scientific">Dracunculus medinensis</name>
    <name type="common">Guinea worm</name>
    <dbReference type="NCBI Taxonomy" id="318479"/>
    <lineage>
        <taxon>Eukaryota</taxon>
        <taxon>Metazoa</taxon>
        <taxon>Ecdysozoa</taxon>
        <taxon>Nematoda</taxon>
        <taxon>Chromadorea</taxon>
        <taxon>Rhabditida</taxon>
        <taxon>Spirurina</taxon>
        <taxon>Dracunculoidea</taxon>
        <taxon>Dracunculidae</taxon>
        <taxon>Dracunculus</taxon>
    </lineage>
</organism>
<dbReference type="GO" id="GO:0050660">
    <property type="term" value="F:flavin adenine dinucleotide binding"/>
    <property type="evidence" value="ECO:0007669"/>
    <property type="project" value="InterPro"/>
</dbReference>
<evidence type="ECO:0000256" key="6">
    <source>
        <dbReference type="ARBA" id="ARBA00023002"/>
    </source>
</evidence>
<evidence type="ECO:0000256" key="7">
    <source>
        <dbReference type="ARBA" id="ARBA00023033"/>
    </source>
</evidence>
<proteinExistence type="inferred from homology"/>
<keyword evidence="5" id="KW-0521">NADP</keyword>
<dbReference type="GO" id="GO:0050661">
    <property type="term" value="F:NADP binding"/>
    <property type="evidence" value="ECO:0007669"/>
    <property type="project" value="InterPro"/>
</dbReference>
<sequence>MKKVGIIGGGAAGICAAKKCLNKGYEVAIFEQTNNIGGTWFYTPEVNVHSSMYEGLRTNLPKEIMAFSDLPFPDHLPSFISHKDVLNYLAVYSKDFLHIFKFGCRVTKIEYYDGPTWRIHFSSNGHVEYYDCHIVFVCNGHYSLPYIPDIPGHFNGIISHSHNYRNPNVYANCNVAVVGNGASGTDIALELSRVAKKVYLLYSEEKISAGLPSNIVQLPKIKEFQGNKLLLIDSSLIEVNIVLFCTGYLYNFPFLNGLIQLKNDYTMVSPTFLHVAHVNFPDSFFFIGLNFVVIPFILFEKQVDFALASIEGALSETSFDEIKNWEENYLRFFFKLLNLKFEIYSFKIIYKIQFDSTFFFINGSIRNNEKIYV</sequence>
<comment type="similarity">
    <text evidence="2 8">Belongs to the FMO family.</text>
</comment>
<keyword evidence="11" id="KW-1185">Reference proteome</keyword>
<dbReference type="EMBL" id="UYYG01000009">
    <property type="protein sequence ID" value="VDN50905.1"/>
    <property type="molecule type" value="Genomic_DNA"/>
</dbReference>
<dbReference type="WBParaSite" id="DME_0000593901-mRNA-1">
    <property type="protein sequence ID" value="DME_0000593901-mRNA-1"/>
    <property type="gene ID" value="DME_0000593901"/>
</dbReference>
<keyword evidence="7 8" id="KW-0503">Monooxygenase</keyword>
<dbReference type="InterPro" id="IPR000960">
    <property type="entry name" value="Flavin_mOase"/>
</dbReference>
<dbReference type="Pfam" id="PF00743">
    <property type="entry name" value="FMO-like"/>
    <property type="match status" value="1"/>
</dbReference>
<dbReference type="FunFam" id="3.50.50.60:FF:000138">
    <property type="entry name" value="Flavin-containing monooxygenase"/>
    <property type="match status" value="1"/>
</dbReference>
<protein>
    <recommendedName>
        <fullName evidence="8">Flavin-containing monooxygenase</fullName>
        <ecNumber evidence="8">1.-.-.-</ecNumber>
    </recommendedName>
</protein>
<evidence type="ECO:0000256" key="1">
    <source>
        <dbReference type="ARBA" id="ARBA00001974"/>
    </source>
</evidence>
<keyword evidence="3 8" id="KW-0285">Flavoprotein</keyword>
<dbReference type="InterPro" id="IPR020946">
    <property type="entry name" value="Flavin_mOase-like"/>
</dbReference>
<dbReference type="STRING" id="318479.A0A0N4UEW2"/>
<dbReference type="Gene3D" id="3.50.50.60">
    <property type="entry name" value="FAD/NAD(P)-binding domain"/>
    <property type="match status" value="2"/>
</dbReference>
<evidence type="ECO:0000313" key="11">
    <source>
        <dbReference type="Proteomes" id="UP000274756"/>
    </source>
</evidence>
<dbReference type="EC" id="1.-.-.-" evidence="8"/>
<dbReference type="PRINTS" id="PR00370">
    <property type="entry name" value="FMOXYGENASE"/>
</dbReference>
<dbReference type="Proteomes" id="UP000274756">
    <property type="component" value="Unassembled WGS sequence"/>
</dbReference>
<evidence type="ECO:0000313" key="9">
    <source>
        <dbReference type="EMBL" id="VDN50905.1"/>
    </source>
</evidence>
<gene>
    <name evidence="9" type="ORF">DME_LOCUS878</name>
</gene>
<keyword evidence="6 8" id="KW-0560">Oxidoreductase</keyword>
<reference evidence="9 11" key="2">
    <citation type="submission" date="2018-11" db="EMBL/GenBank/DDBJ databases">
        <authorList>
            <consortium name="Pathogen Informatics"/>
        </authorList>
    </citation>
    <scope>NUCLEOTIDE SEQUENCE [LARGE SCALE GENOMIC DNA]</scope>
</reference>
<evidence type="ECO:0000256" key="3">
    <source>
        <dbReference type="ARBA" id="ARBA00022630"/>
    </source>
</evidence>
<dbReference type="GO" id="GO:0004499">
    <property type="term" value="F:N,N-dimethylaniline monooxygenase activity"/>
    <property type="evidence" value="ECO:0007669"/>
    <property type="project" value="InterPro"/>
</dbReference>
<evidence type="ECO:0000313" key="10">
    <source>
        <dbReference type="Proteomes" id="UP000038040"/>
    </source>
</evidence>
<dbReference type="OrthoDB" id="66881at2759"/>
<dbReference type="SUPFAM" id="SSF51905">
    <property type="entry name" value="FAD/NAD(P)-binding domain"/>
    <property type="match status" value="1"/>
</dbReference>
<name>A0A0N4UEW2_DRAME</name>
<comment type="cofactor">
    <cofactor evidence="1 8">
        <name>FAD</name>
        <dbReference type="ChEBI" id="CHEBI:57692"/>
    </cofactor>
</comment>
<accession>A0A0N4UEW2</accession>
<evidence type="ECO:0000256" key="2">
    <source>
        <dbReference type="ARBA" id="ARBA00009183"/>
    </source>
</evidence>
<dbReference type="InterPro" id="IPR036188">
    <property type="entry name" value="FAD/NAD-bd_sf"/>
</dbReference>
<evidence type="ECO:0000256" key="8">
    <source>
        <dbReference type="RuleBase" id="RU361177"/>
    </source>
</evidence>
<reference evidence="12" key="1">
    <citation type="submission" date="2017-02" db="UniProtKB">
        <authorList>
            <consortium name="WormBaseParasite"/>
        </authorList>
    </citation>
    <scope>IDENTIFICATION</scope>
</reference>
<evidence type="ECO:0000256" key="4">
    <source>
        <dbReference type="ARBA" id="ARBA00022827"/>
    </source>
</evidence>
<evidence type="ECO:0000313" key="12">
    <source>
        <dbReference type="WBParaSite" id="DME_0000593901-mRNA-1"/>
    </source>
</evidence>
<evidence type="ECO:0000256" key="5">
    <source>
        <dbReference type="ARBA" id="ARBA00022857"/>
    </source>
</evidence>
<keyword evidence="4 8" id="KW-0274">FAD</keyword>
<dbReference type="PANTHER" id="PTHR23023">
    <property type="entry name" value="DIMETHYLANILINE MONOOXYGENASE"/>
    <property type="match status" value="1"/>
</dbReference>